<evidence type="ECO:0000256" key="7">
    <source>
        <dbReference type="ARBA" id="ARBA00022793"/>
    </source>
</evidence>
<feature type="signal peptide" evidence="11">
    <location>
        <begin position="1"/>
        <end position="22"/>
    </location>
</feature>
<dbReference type="GO" id="GO:0006144">
    <property type="term" value="P:purine nucleobase metabolic process"/>
    <property type="evidence" value="ECO:0007669"/>
    <property type="project" value="UniProtKB-KW"/>
</dbReference>
<feature type="domain" description="Oxo-4-hydroxy-4-carboxy-5-ureidoimidazoline decarboxylase" evidence="12">
    <location>
        <begin position="29"/>
        <end position="161"/>
    </location>
</feature>
<accession>A0ABD2LVS5</accession>
<evidence type="ECO:0000256" key="8">
    <source>
        <dbReference type="ARBA" id="ARBA00023239"/>
    </source>
</evidence>
<dbReference type="EMBL" id="JBICBT010000283">
    <property type="protein sequence ID" value="KAL3118359.1"/>
    <property type="molecule type" value="Genomic_DNA"/>
</dbReference>
<name>A0ABD2LVS5_9BILA</name>
<keyword evidence="6" id="KW-0659">Purine metabolism</keyword>
<dbReference type="InterPro" id="IPR017580">
    <property type="entry name" value="OHCU_decarboxylase-1"/>
</dbReference>
<dbReference type="InterPro" id="IPR018020">
    <property type="entry name" value="OHCU_decarboxylase"/>
</dbReference>
<organism evidence="13 14">
    <name type="scientific">Heterodera trifolii</name>
    <dbReference type="NCBI Taxonomy" id="157864"/>
    <lineage>
        <taxon>Eukaryota</taxon>
        <taxon>Metazoa</taxon>
        <taxon>Ecdysozoa</taxon>
        <taxon>Nematoda</taxon>
        <taxon>Chromadorea</taxon>
        <taxon>Rhabditida</taxon>
        <taxon>Tylenchina</taxon>
        <taxon>Tylenchomorpha</taxon>
        <taxon>Tylenchoidea</taxon>
        <taxon>Heteroderidae</taxon>
        <taxon>Heteroderinae</taxon>
        <taxon>Heterodera</taxon>
    </lineage>
</organism>
<evidence type="ECO:0000256" key="6">
    <source>
        <dbReference type="ARBA" id="ARBA00022631"/>
    </source>
</evidence>
<keyword evidence="8" id="KW-0456">Lyase</keyword>
<dbReference type="Gene3D" id="1.10.3330.10">
    <property type="entry name" value="Oxo-4-hydroxy-4-carboxy-5-ureidoimidazoline decarboxylase"/>
    <property type="match status" value="1"/>
</dbReference>
<dbReference type="NCBIfam" id="TIGR03164">
    <property type="entry name" value="UHCUDC"/>
    <property type="match status" value="1"/>
</dbReference>
<dbReference type="SUPFAM" id="SSF158694">
    <property type="entry name" value="UraD-Like"/>
    <property type="match status" value="1"/>
</dbReference>
<evidence type="ECO:0000256" key="10">
    <source>
        <dbReference type="ARBA" id="ARBA00032116"/>
    </source>
</evidence>
<comment type="pathway">
    <text evidence="3">Purine metabolism; urate degradation; (S)-allantoin from urate: step 3/3.</text>
</comment>
<evidence type="ECO:0000256" key="9">
    <source>
        <dbReference type="ARBA" id="ARBA00030624"/>
    </source>
</evidence>
<evidence type="ECO:0000256" key="3">
    <source>
        <dbReference type="ARBA" id="ARBA00004754"/>
    </source>
</evidence>
<comment type="caution">
    <text evidence="13">The sequence shown here is derived from an EMBL/GenBank/DDBJ whole genome shotgun (WGS) entry which is preliminary data.</text>
</comment>
<keyword evidence="14" id="KW-1185">Reference proteome</keyword>
<evidence type="ECO:0000256" key="2">
    <source>
        <dbReference type="ARBA" id="ARBA00002506"/>
    </source>
</evidence>
<evidence type="ECO:0000256" key="4">
    <source>
        <dbReference type="ARBA" id="ARBA00005793"/>
    </source>
</evidence>
<dbReference type="AlphaFoldDB" id="A0ABD2LVS5"/>
<dbReference type="Proteomes" id="UP001620626">
    <property type="component" value="Unassembled WGS sequence"/>
</dbReference>
<dbReference type="EC" id="4.1.1.97" evidence="5"/>
<dbReference type="Pfam" id="PF09349">
    <property type="entry name" value="OHCU_decarbox"/>
    <property type="match status" value="1"/>
</dbReference>
<dbReference type="GO" id="GO:0051997">
    <property type="term" value="F:2-oxo-4-hydroxy-4-carboxy-5-ureidoimidazoline decarboxylase activity"/>
    <property type="evidence" value="ECO:0007669"/>
    <property type="project" value="UniProtKB-EC"/>
</dbReference>
<evidence type="ECO:0000313" key="14">
    <source>
        <dbReference type="Proteomes" id="UP001620626"/>
    </source>
</evidence>
<evidence type="ECO:0000256" key="1">
    <source>
        <dbReference type="ARBA" id="ARBA00001163"/>
    </source>
</evidence>
<evidence type="ECO:0000313" key="13">
    <source>
        <dbReference type="EMBL" id="KAL3118359.1"/>
    </source>
</evidence>
<reference evidence="13 14" key="1">
    <citation type="submission" date="2024-10" db="EMBL/GenBank/DDBJ databases">
        <authorList>
            <person name="Kim D."/>
        </authorList>
    </citation>
    <scope>NUCLEOTIDE SEQUENCE [LARGE SCALE GENOMIC DNA]</scope>
    <source>
        <strain evidence="13">BH-2024</strain>
    </source>
</reference>
<protein>
    <recommendedName>
        <fullName evidence="5">2-oxo-4-hydroxy-4-carboxy-5-ureidoimidazoline decarboxylase</fullName>
        <ecNumber evidence="5">4.1.1.97</ecNumber>
    </recommendedName>
    <alternativeName>
        <fullName evidence="10">Parahox neighbor</fullName>
    </alternativeName>
    <alternativeName>
        <fullName evidence="9">Ureidoimidazoline (2-oxo-4-hydroxy-4-carboxy-5-) decarboxylase</fullName>
    </alternativeName>
</protein>
<evidence type="ECO:0000256" key="5">
    <source>
        <dbReference type="ARBA" id="ARBA00012257"/>
    </source>
</evidence>
<dbReference type="InterPro" id="IPR036778">
    <property type="entry name" value="OHCU_decarboxylase_sf"/>
</dbReference>
<evidence type="ECO:0000256" key="11">
    <source>
        <dbReference type="SAM" id="SignalP"/>
    </source>
</evidence>
<comment type="similarity">
    <text evidence="4">Belongs to the OHCU decarboxylase family.</text>
</comment>
<keyword evidence="11" id="KW-0732">Signal</keyword>
<comment type="catalytic activity">
    <reaction evidence="1">
        <text>5-hydroxy-2-oxo-4-ureido-2,5-dihydro-1H-imidazole-5-carboxylate + H(+) = (S)-allantoin + CO2</text>
        <dbReference type="Rhea" id="RHEA:26301"/>
        <dbReference type="ChEBI" id="CHEBI:15378"/>
        <dbReference type="ChEBI" id="CHEBI:15678"/>
        <dbReference type="ChEBI" id="CHEBI:16526"/>
        <dbReference type="ChEBI" id="CHEBI:58639"/>
        <dbReference type="EC" id="4.1.1.97"/>
    </reaction>
</comment>
<dbReference type="PANTHER" id="PTHR43466:SF1">
    <property type="entry name" value="2-OXO-4-HYDROXY-4-CARBOXY-5-UREIDOIMIDAZOLINE DECARBOXYLASE-RELATED"/>
    <property type="match status" value="1"/>
</dbReference>
<gene>
    <name evidence="13" type="ORF">niasHT_002703</name>
</gene>
<feature type="chain" id="PRO_5044813484" description="2-oxo-4-hydroxy-4-carboxy-5-ureidoimidazoline decarboxylase" evidence="11">
    <location>
        <begin position="23"/>
        <end position="177"/>
    </location>
</feature>
<keyword evidence="7" id="KW-0210">Decarboxylase</keyword>
<sequence>MHNYHLIFLLVALIGGFGLIAPMKIEELNGLDAENFVSKLGKIFENSAWVVREAYNERPFESVDQLFNAMERVLMNAGREKQLKLIRAHPDLAGNEMFSGNLTQHSTSEQANAGLSALTAQQLAEFNSLNSAYKSGFNFPFIIALRDQKEEQEINEALSQIGRIARHRLDTLMMESK</sequence>
<evidence type="ECO:0000259" key="12">
    <source>
        <dbReference type="Pfam" id="PF09349"/>
    </source>
</evidence>
<dbReference type="PANTHER" id="PTHR43466">
    <property type="entry name" value="2-OXO-4-HYDROXY-4-CARBOXY-5-UREIDOIMIDAZOLINE DECARBOXYLASE-RELATED"/>
    <property type="match status" value="1"/>
</dbReference>
<proteinExistence type="inferred from homology"/>
<comment type="function">
    <text evidence="2">Catalyzes the stereoselective decarboxylation of 2-oxo-4-hydroxy-4-carboxy-5-ureidoimidazoline (OHCU) to (S)-allantoin.</text>
</comment>